<feature type="transmembrane region" description="Helical" evidence="1">
    <location>
        <begin position="205"/>
        <end position="223"/>
    </location>
</feature>
<dbReference type="PANTHER" id="PTHR46178">
    <property type="entry name" value="SEVEN TM RECEPTOR"/>
    <property type="match status" value="1"/>
</dbReference>
<evidence type="ECO:0000313" key="3">
    <source>
        <dbReference type="Proteomes" id="UP001328107"/>
    </source>
</evidence>
<dbReference type="EMBL" id="BTRK01000003">
    <property type="protein sequence ID" value="GMR43367.1"/>
    <property type="molecule type" value="Genomic_DNA"/>
</dbReference>
<feature type="transmembrane region" description="Helical" evidence="1">
    <location>
        <begin position="388"/>
        <end position="406"/>
    </location>
</feature>
<protein>
    <recommendedName>
        <fullName evidence="4">G protein-coupled receptor</fullName>
    </recommendedName>
</protein>
<feature type="transmembrane region" description="Helical" evidence="1">
    <location>
        <begin position="456"/>
        <end position="475"/>
    </location>
</feature>
<accession>A0AAN5CGF9</accession>
<dbReference type="Gene3D" id="1.20.1070.10">
    <property type="entry name" value="Rhodopsin 7-helix transmembrane proteins"/>
    <property type="match status" value="1"/>
</dbReference>
<feature type="non-terminal residue" evidence="2">
    <location>
        <position position="1"/>
    </location>
</feature>
<dbReference type="SUPFAM" id="SSF81321">
    <property type="entry name" value="Family A G protein-coupled receptor-like"/>
    <property type="match status" value="1"/>
</dbReference>
<reference evidence="3" key="1">
    <citation type="submission" date="2022-10" db="EMBL/GenBank/DDBJ databases">
        <title>Genome assembly of Pristionchus species.</title>
        <authorList>
            <person name="Yoshida K."/>
            <person name="Sommer R.J."/>
        </authorList>
    </citation>
    <scope>NUCLEOTIDE SEQUENCE [LARGE SCALE GENOMIC DNA]</scope>
    <source>
        <strain evidence="3">RS5460</strain>
    </source>
</reference>
<keyword evidence="1" id="KW-0812">Transmembrane</keyword>
<gene>
    <name evidence="2" type="ORF">PMAYCL1PPCAC_13562</name>
</gene>
<dbReference type="InterPro" id="IPR019428">
    <property type="entry name" value="7TM_GPCR_serpentine_rcpt_Str"/>
</dbReference>
<dbReference type="PANTHER" id="PTHR46178:SF9">
    <property type="entry name" value="SEVEN TM RECEPTOR"/>
    <property type="match status" value="1"/>
</dbReference>
<name>A0AAN5CGF9_9BILA</name>
<keyword evidence="1" id="KW-1133">Transmembrane helix</keyword>
<keyword evidence="1" id="KW-0472">Membrane</keyword>
<feature type="transmembrane region" description="Helical" evidence="1">
    <location>
        <begin position="244"/>
        <end position="264"/>
    </location>
</feature>
<organism evidence="2 3">
    <name type="scientific">Pristionchus mayeri</name>
    <dbReference type="NCBI Taxonomy" id="1317129"/>
    <lineage>
        <taxon>Eukaryota</taxon>
        <taxon>Metazoa</taxon>
        <taxon>Ecdysozoa</taxon>
        <taxon>Nematoda</taxon>
        <taxon>Chromadorea</taxon>
        <taxon>Rhabditida</taxon>
        <taxon>Rhabditina</taxon>
        <taxon>Diplogasteromorpha</taxon>
        <taxon>Diplogasteroidea</taxon>
        <taxon>Neodiplogasteridae</taxon>
        <taxon>Pristionchus</taxon>
    </lineage>
</organism>
<evidence type="ECO:0000313" key="2">
    <source>
        <dbReference type="EMBL" id="GMR43367.1"/>
    </source>
</evidence>
<dbReference type="AlphaFoldDB" id="A0AAN5CGF9"/>
<dbReference type="Proteomes" id="UP001328107">
    <property type="component" value="Unassembled WGS sequence"/>
</dbReference>
<feature type="transmembrane region" description="Helical" evidence="1">
    <location>
        <begin position="284"/>
        <end position="302"/>
    </location>
</feature>
<sequence>QILPGFLHLNLVSFCADTIAVLLNAGLLYLMRTRPTHLDPRTVKLAALFSVLSIIFAIGHALTQPFFIASRGLGVSFCGSFLHEYWIVGQIVNFVISPCYMAMLECGAINFLYKYAVTCSPMLRHRFGSPLFIGTLWALGSTWIVIFLISNQIYGIPNQSFREKAAETLNDRFQTDFRTIFFSGVEAETYQGEQNLGIILATLNYLSQIFTCLGTMIFCGWRIQRKIGRNKMSERVRRLHKQALRLLVLQTINPIVFAVLPGIIPVTFIQSGKDLPEYMSWIDAYALMLFPLLNPIIFVICTKEYRNWLLNYILHHSHVRAMENINFSVGPTVTQTISSPKLQLYLPGFLHLNVVSICADTLAVLLNAGLLYLMRTRPTYLDPRTVKFAIYFSVLSVIFAIFHALLQPFEMIFDGIGISFVASFLHGNEVACYLQTYGLSPCYMALLECAAFNFLYKYAATCSTMLCHIFTYAMFEPMR</sequence>
<feature type="transmembrane region" description="Helical" evidence="1">
    <location>
        <begin position="134"/>
        <end position="154"/>
    </location>
</feature>
<dbReference type="Pfam" id="PF10326">
    <property type="entry name" value="7TM_GPCR_Str"/>
    <property type="match status" value="2"/>
</dbReference>
<feature type="transmembrane region" description="Helical" evidence="1">
    <location>
        <begin position="6"/>
        <end position="31"/>
    </location>
</feature>
<proteinExistence type="predicted"/>
<feature type="transmembrane region" description="Helical" evidence="1">
    <location>
        <begin position="43"/>
        <end position="67"/>
    </location>
</feature>
<feature type="transmembrane region" description="Helical" evidence="1">
    <location>
        <begin position="87"/>
        <end position="113"/>
    </location>
</feature>
<keyword evidence="3" id="KW-1185">Reference proteome</keyword>
<comment type="caution">
    <text evidence="2">The sequence shown here is derived from an EMBL/GenBank/DDBJ whole genome shotgun (WGS) entry which is preliminary data.</text>
</comment>
<feature type="transmembrane region" description="Helical" evidence="1">
    <location>
        <begin position="344"/>
        <end position="368"/>
    </location>
</feature>
<evidence type="ECO:0008006" key="4">
    <source>
        <dbReference type="Google" id="ProtNLM"/>
    </source>
</evidence>
<evidence type="ECO:0000256" key="1">
    <source>
        <dbReference type="SAM" id="Phobius"/>
    </source>
</evidence>